<feature type="compositionally biased region" description="Polar residues" evidence="1">
    <location>
        <begin position="390"/>
        <end position="400"/>
    </location>
</feature>
<gene>
    <name evidence="2" type="ORF">G7Z17_g13649</name>
</gene>
<evidence type="ECO:0000313" key="2">
    <source>
        <dbReference type="EMBL" id="KAF7532341.1"/>
    </source>
</evidence>
<evidence type="ECO:0008006" key="4">
    <source>
        <dbReference type="Google" id="ProtNLM"/>
    </source>
</evidence>
<accession>A0A9P5H0L7</accession>
<evidence type="ECO:0000256" key="1">
    <source>
        <dbReference type="SAM" id="MobiDB-lite"/>
    </source>
</evidence>
<feature type="compositionally biased region" description="Polar residues" evidence="1">
    <location>
        <begin position="159"/>
        <end position="171"/>
    </location>
</feature>
<name>A0A9P5H0L7_9HYPO</name>
<organism evidence="2 3">
    <name type="scientific">Cylindrodendrum hubeiense</name>
    <dbReference type="NCBI Taxonomy" id="595255"/>
    <lineage>
        <taxon>Eukaryota</taxon>
        <taxon>Fungi</taxon>
        <taxon>Dikarya</taxon>
        <taxon>Ascomycota</taxon>
        <taxon>Pezizomycotina</taxon>
        <taxon>Sordariomycetes</taxon>
        <taxon>Hypocreomycetidae</taxon>
        <taxon>Hypocreales</taxon>
        <taxon>Nectriaceae</taxon>
        <taxon>Cylindrodendrum</taxon>
    </lineage>
</organism>
<feature type="region of interest" description="Disordered" evidence="1">
    <location>
        <begin position="424"/>
        <end position="456"/>
    </location>
</feature>
<feature type="compositionally biased region" description="Polar residues" evidence="1">
    <location>
        <begin position="337"/>
        <end position="363"/>
    </location>
</feature>
<protein>
    <recommendedName>
        <fullName evidence="4">Integral membrane protein</fullName>
    </recommendedName>
</protein>
<dbReference type="AlphaFoldDB" id="A0A9P5H0L7"/>
<evidence type="ECO:0000313" key="3">
    <source>
        <dbReference type="Proteomes" id="UP000722485"/>
    </source>
</evidence>
<feature type="region of interest" description="Disordered" evidence="1">
    <location>
        <begin position="305"/>
        <end position="406"/>
    </location>
</feature>
<dbReference type="Proteomes" id="UP000722485">
    <property type="component" value="Unassembled WGS sequence"/>
</dbReference>
<sequence>MRFRRQHHRFVSAPTFVPATVIWLREATGTCGSAAATAASLAVCTGLKSVPAATIWIYEVTGICGSTAGIAVCTSLNSISAAAIRLREATGICGSATTTATSITVCTGLNSPVAQATTPNDYPYYSPPSQPTVQSPEQKEAAQETQGVITASNDHHYNTPPQQTRPETQVAQGAVATSSNHHSTSTPSNPPAQKHTTEGVQNQGAQNRPIVTNDHHYYPPSQEQPANATSNEHSYIPPPQDPAPQATAQATGQTIVQTTDSDGHYYYPPPQPLAAQKQTTQVSAAHITTSNDHYSYPRPLEPIEQKQNTQAAHEVAVSSSDNYYYPPPPPPGPPPSSQRLQEQQTSPAIVYTESTPSIPTTATVDPPNYNPFASIPPPQQDSNPRHSESTDSVVTSSGPLRTQDAVLQSPLAVLSTQMDTLNLRAEEHSTPLQSSRVVGEDDRPRPPPPIIATGTPNDVVPFCPESRGVDYSLYWYHLADMPKYLICTRCHADHIQGTSLASHFVRVKQPDDVVSTCGFWRPRVKEILWPQAVQSNDFSALREFMKKRLDIPPCSGRVARTAAEGVKWYGMTKNEIDGYVGCEACYEDRVVGTTFQSNFTPFRQQGADDKWTCDLALPYLSLAVVKMAKLNDWAGFVAAAAQRIALPECEGKKVEASSRNWYLARRKLDEMHVCEACYLDKIALTRFESEFERHIPATGFDAFMENLGKSWTCNLANGTIPMVIALDAAIYQRDFMVFWNAAKVITGLVPCTQYGIIRGNWWTLAGGCDGLSVCEACHAGVLQTTGTAQFFEPVQRDREATIVCNFCITSPRFGQFISKYGEAQDRSVFSYYTESVKKLAGVPTCPRIKSREKGTWWGYQEALFCQDCFMSFVADTALGDSVPIKGESDDRHQICQIWSPRMRNMWLQACAAGAPGSAESQASLDEFQAFGKRRLEVYNATVPRIDFIRGMKELKMMNAMHQGMLSVMYGGMNSFASVAGTTDGNLHGNSSLGWYETENGATGAQMLNNMQSGMADANRADEWVQMAHLQAMWSEVE</sequence>
<reference evidence="2" key="1">
    <citation type="submission" date="2020-03" db="EMBL/GenBank/DDBJ databases">
        <title>Draft Genome Sequence of Cylindrodendrum hubeiense.</title>
        <authorList>
            <person name="Buettner E."/>
            <person name="Kellner H."/>
        </authorList>
    </citation>
    <scope>NUCLEOTIDE SEQUENCE</scope>
    <source>
        <strain evidence="2">IHI 201604</strain>
    </source>
</reference>
<feature type="compositionally biased region" description="Polar residues" evidence="1">
    <location>
        <begin position="143"/>
        <end position="152"/>
    </location>
</feature>
<proteinExistence type="predicted"/>
<comment type="caution">
    <text evidence="2">The sequence shown here is derived from an EMBL/GenBank/DDBJ whole genome shotgun (WGS) entry which is preliminary data.</text>
</comment>
<feature type="region of interest" description="Disordered" evidence="1">
    <location>
        <begin position="118"/>
        <end position="284"/>
    </location>
</feature>
<dbReference type="OrthoDB" id="5324692at2759"/>
<feature type="compositionally biased region" description="Pro residues" evidence="1">
    <location>
        <begin position="325"/>
        <end position="336"/>
    </location>
</feature>
<dbReference type="EMBL" id="JAANBB010000905">
    <property type="protein sequence ID" value="KAF7532341.1"/>
    <property type="molecule type" value="Genomic_DNA"/>
</dbReference>
<feature type="compositionally biased region" description="Low complexity" evidence="1">
    <location>
        <begin position="177"/>
        <end position="187"/>
    </location>
</feature>
<feature type="compositionally biased region" description="Polar residues" evidence="1">
    <location>
        <begin position="198"/>
        <end position="210"/>
    </location>
</feature>
<feature type="compositionally biased region" description="Polar residues" evidence="1">
    <location>
        <begin position="305"/>
        <end position="322"/>
    </location>
</feature>
<keyword evidence="3" id="KW-1185">Reference proteome</keyword>
<feature type="compositionally biased region" description="Polar residues" evidence="1">
    <location>
        <begin position="221"/>
        <end position="233"/>
    </location>
</feature>
<feature type="compositionally biased region" description="Low complexity" evidence="1">
    <location>
        <begin position="243"/>
        <end position="259"/>
    </location>
</feature>